<organism evidence="3 4">
    <name type="scientific">Ilex paraguariensis</name>
    <name type="common">yerba mate</name>
    <dbReference type="NCBI Taxonomy" id="185542"/>
    <lineage>
        <taxon>Eukaryota</taxon>
        <taxon>Viridiplantae</taxon>
        <taxon>Streptophyta</taxon>
        <taxon>Embryophyta</taxon>
        <taxon>Tracheophyta</taxon>
        <taxon>Spermatophyta</taxon>
        <taxon>Magnoliopsida</taxon>
        <taxon>eudicotyledons</taxon>
        <taxon>Gunneridae</taxon>
        <taxon>Pentapetalae</taxon>
        <taxon>asterids</taxon>
        <taxon>campanulids</taxon>
        <taxon>Aquifoliales</taxon>
        <taxon>Aquifoliaceae</taxon>
        <taxon>Ilex</taxon>
    </lineage>
</organism>
<accession>A0ABC8TPY1</accession>
<evidence type="ECO:0000256" key="1">
    <source>
        <dbReference type="SAM" id="Phobius"/>
    </source>
</evidence>
<proteinExistence type="predicted"/>
<reference evidence="3 4" key="1">
    <citation type="submission" date="2024-02" db="EMBL/GenBank/DDBJ databases">
        <authorList>
            <person name="Vignale AGUSTIN F."/>
            <person name="Sosa J E."/>
            <person name="Modenutti C."/>
        </authorList>
    </citation>
    <scope>NUCLEOTIDE SEQUENCE [LARGE SCALE GENOMIC DNA]</scope>
</reference>
<feature type="non-terminal residue" evidence="3">
    <location>
        <position position="214"/>
    </location>
</feature>
<dbReference type="Proteomes" id="UP001642360">
    <property type="component" value="Unassembled WGS sequence"/>
</dbReference>
<evidence type="ECO:0000313" key="4">
    <source>
        <dbReference type="Proteomes" id="UP001642360"/>
    </source>
</evidence>
<protein>
    <recommendedName>
        <fullName evidence="2">Malectin domain-containing protein</fullName>
    </recommendedName>
</protein>
<gene>
    <name evidence="3" type="ORF">ILEXP_LOCUS41086</name>
</gene>
<dbReference type="AlphaFoldDB" id="A0ABC8TPY1"/>
<feature type="domain" description="Malectin" evidence="2">
    <location>
        <begin position="6"/>
        <end position="165"/>
    </location>
</feature>
<feature type="transmembrane region" description="Helical" evidence="1">
    <location>
        <begin position="179"/>
        <end position="202"/>
    </location>
</feature>
<keyword evidence="1" id="KW-0812">Transmembrane</keyword>
<evidence type="ECO:0000259" key="2">
    <source>
        <dbReference type="Pfam" id="PF11721"/>
    </source>
</evidence>
<keyword evidence="4" id="KW-1185">Reference proteome</keyword>
<keyword evidence="1" id="KW-1133">Transmembrane helix</keyword>
<dbReference type="Pfam" id="PF11721">
    <property type="entry name" value="Malectin"/>
    <property type="match status" value="1"/>
</dbReference>
<dbReference type="InterPro" id="IPR021720">
    <property type="entry name" value="Malectin_dom"/>
</dbReference>
<dbReference type="EMBL" id="CAUOFW020005765">
    <property type="protein sequence ID" value="CAK9171516.1"/>
    <property type="molecule type" value="Genomic_DNA"/>
</dbReference>
<dbReference type="PANTHER" id="PTHR34081:SF1">
    <property type="entry name" value="MALECTIN, LEUCINE-RICH REPEAT DOMAIN, L DOMAIN-LIKE PROTEIN-RELATED"/>
    <property type="match status" value="1"/>
</dbReference>
<name>A0ABC8TPY1_9AQUA</name>
<sequence>MADGCSLHVNCGGNDVRLKEGKDNVEYDGDAAVEGGGSSRYYVSHNYWGFSSTGDFMDDDNFQNTRFIENTPATGISELYSTARVSPISLTYFRYCMENGDYTITLRYAEILFTNDSAYTSLGRRIFDIYIQEKLVWKDFSIEHEAGGFQSQGEYGPLISAISVNPTFKSCSNGRKKKVTVYVTVGVVALCAISLVLGILWWKDCLRSRKQKGT</sequence>
<evidence type="ECO:0000313" key="3">
    <source>
        <dbReference type="EMBL" id="CAK9171516.1"/>
    </source>
</evidence>
<comment type="caution">
    <text evidence="3">The sequence shown here is derived from an EMBL/GenBank/DDBJ whole genome shotgun (WGS) entry which is preliminary data.</text>
</comment>
<dbReference type="PANTHER" id="PTHR34081">
    <property type="entry name" value="MALECTIN DOMAIN-CONTAINING PROTEIN"/>
    <property type="match status" value="1"/>
</dbReference>
<keyword evidence="1" id="KW-0472">Membrane</keyword>
<dbReference type="Gene3D" id="2.60.120.430">
    <property type="entry name" value="Galactose-binding lectin"/>
    <property type="match status" value="1"/>
</dbReference>